<evidence type="ECO:0000313" key="2">
    <source>
        <dbReference type="Proteomes" id="UP000034076"/>
    </source>
</evidence>
<evidence type="ECO:0008006" key="3">
    <source>
        <dbReference type="Google" id="ProtNLM"/>
    </source>
</evidence>
<sequence length="70" mass="8100">MSDIIDRTLIFAKREDKPVIIVYDGKKGISQRRVYIRNIAEEKITVYCTQKKAIRVFDRKGILSAVIADE</sequence>
<accession>A0A0M2NJZ4</accession>
<evidence type="ECO:0000313" key="1">
    <source>
        <dbReference type="EMBL" id="KKI50767.1"/>
    </source>
</evidence>
<protein>
    <recommendedName>
        <fullName evidence="3">WYL domain-containing protein</fullName>
    </recommendedName>
</protein>
<dbReference type="STRING" id="270498.CHK_1693"/>
<dbReference type="EMBL" id="LAYJ01000101">
    <property type="protein sequence ID" value="KKI50767.1"/>
    <property type="molecule type" value="Genomic_DNA"/>
</dbReference>
<dbReference type="RefSeq" id="WP_046443564.1">
    <property type="nucleotide sequence ID" value="NZ_CAUERS010000066.1"/>
</dbReference>
<organism evidence="1 2">
    <name type="scientific">Christensenella hongkongensis</name>
    <dbReference type="NCBI Taxonomy" id="270498"/>
    <lineage>
        <taxon>Bacteria</taxon>
        <taxon>Bacillati</taxon>
        <taxon>Bacillota</taxon>
        <taxon>Clostridia</taxon>
        <taxon>Christensenellales</taxon>
        <taxon>Christensenellaceae</taxon>
        <taxon>Christensenella</taxon>
    </lineage>
</organism>
<comment type="caution">
    <text evidence="1">The sequence shown here is derived from an EMBL/GenBank/DDBJ whole genome shotgun (WGS) entry which is preliminary data.</text>
</comment>
<reference evidence="1 2" key="1">
    <citation type="submission" date="2015-04" db="EMBL/GenBank/DDBJ databases">
        <title>Draft genome sequence of bacteremic isolate Catabacter hongkongensis type strain HKU16T.</title>
        <authorList>
            <person name="Lau S.K."/>
            <person name="Teng J.L."/>
            <person name="Huang Y."/>
            <person name="Curreem S.O."/>
            <person name="Tsui S.K."/>
            <person name="Woo P.C."/>
        </authorList>
    </citation>
    <scope>NUCLEOTIDE SEQUENCE [LARGE SCALE GENOMIC DNA]</scope>
    <source>
        <strain evidence="1 2">HKU16</strain>
    </source>
</reference>
<keyword evidence="2" id="KW-1185">Reference proteome</keyword>
<gene>
    <name evidence="1" type="ORF">CHK_1693</name>
</gene>
<dbReference type="Proteomes" id="UP000034076">
    <property type="component" value="Unassembled WGS sequence"/>
</dbReference>
<proteinExistence type="predicted"/>
<name>A0A0M2NJZ4_9FIRM</name>
<dbReference type="OrthoDB" id="2991134at2"/>
<dbReference type="AlphaFoldDB" id="A0A0M2NJZ4"/>